<dbReference type="EMBL" id="MBFS01000200">
    <property type="protein sequence ID" value="PVV03703.1"/>
    <property type="molecule type" value="Genomic_DNA"/>
</dbReference>
<accession>A0A2T9ZGI7</accession>
<gene>
    <name evidence="1" type="ORF">BB560_001811</name>
</gene>
<dbReference type="AlphaFoldDB" id="A0A2T9ZGI7"/>
<name>A0A2T9ZGI7_9FUNG</name>
<sequence>MELGEANQSKIRLTTVFGDNTEVGVYTNVKLEFEYFATTIDLYVAPSIKDDILLLGMNWAATYQATVN</sequence>
<dbReference type="Proteomes" id="UP000245609">
    <property type="component" value="Unassembled WGS sequence"/>
</dbReference>
<organism evidence="1 2">
    <name type="scientific">Smittium megazygosporum</name>
    <dbReference type="NCBI Taxonomy" id="133381"/>
    <lineage>
        <taxon>Eukaryota</taxon>
        <taxon>Fungi</taxon>
        <taxon>Fungi incertae sedis</taxon>
        <taxon>Zoopagomycota</taxon>
        <taxon>Kickxellomycotina</taxon>
        <taxon>Harpellomycetes</taxon>
        <taxon>Harpellales</taxon>
        <taxon>Legeriomycetaceae</taxon>
        <taxon>Smittium</taxon>
    </lineage>
</organism>
<proteinExistence type="predicted"/>
<keyword evidence="2" id="KW-1185">Reference proteome</keyword>
<protein>
    <submittedName>
        <fullName evidence="1">Uncharacterized protein</fullName>
    </submittedName>
</protein>
<evidence type="ECO:0000313" key="1">
    <source>
        <dbReference type="EMBL" id="PVV03703.1"/>
    </source>
</evidence>
<comment type="caution">
    <text evidence="1">The sequence shown here is derived from an EMBL/GenBank/DDBJ whole genome shotgun (WGS) entry which is preliminary data.</text>
</comment>
<evidence type="ECO:0000313" key="2">
    <source>
        <dbReference type="Proteomes" id="UP000245609"/>
    </source>
</evidence>
<reference evidence="1 2" key="1">
    <citation type="journal article" date="2018" name="MBio">
        <title>Comparative Genomics Reveals the Core Gene Toolbox for the Fungus-Insect Symbiosis.</title>
        <authorList>
            <person name="Wang Y."/>
            <person name="Stata M."/>
            <person name="Wang W."/>
            <person name="Stajich J.E."/>
            <person name="White M.M."/>
            <person name="Moncalvo J.M."/>
        </authorList>
    </citation>
    <scope>NUCLEOTIDE SEQUENCE [LARGE SCALE GENOMIC DNA]</scope>
    <source>
        <strain evidence="1 2">SC-DP-2</strain>
    </source>
</reference>